<dbReference type="Proteomes" id="UP000823964">
    <property type="component" value="Unassembled WGS sequence"/>
</dbReference>
<dbReference type="InterPro" id="IPR002654">
    <property type="entry name" value="Glyco_trans_25"/>
</dbReference>
<feature type="domain" description="Glycosyl transferase family 25" evidence="1">
    <location>
        <begin position="24"/>
        <end position="116"/>
    </location>
</feature>
<organism evidence="2 3">
    <name type="scientific">Candidatus Akkermansia intestinigallinarum</name>
    <dbReference type="NCBI Taxonomy" id="2838431"/>
    <lineage>
        <taxon>Bacteria</taxon>
        <taxon>Pseudomonadati</taxon>
        <taxon>Verrucomicrobiota</taxon>
        <taxon>Verrucomicrobiia</taxon>
        <taxon>Verrucomicrobiales</taxon>
        <taxon>Akkermansiaceae</taxon>
        <taxon>Akkermansia</taxon>
    </lineage>
</organism>
<evidence type="ECO:0000259" key="1">
    <source>
        <dbReference type="Pfam" id="PF01755"/>
    </source>
</evidence>
<reference evidence="2" key="1">
    <citation type="journal article" date="2021" name="PeerJ">
        <title>Extensive microbial diversity within the chicken gut microbiome revealed by metagenomics and culture.</title>
        <authorList>
            <person name="Gilroy R."/>
            <person name="Ravi A."/>
            <person name="Getino M."/>
            <person name="Pursley I."/>
            <person name="Horton D.L."/>
            <person name="Alikhan N.F."/>
            <person name="Baker D."/>
            <person name="Gharbi K."/>
            <person name="Hall N."/>
            <person name="Watson M."/>
            <person name="Adriaenssens E.M."/>
            <person name="Foster-Nyarko E."/>
            <person name="Jarju S."/>
            <person name="Secka A."/>
            <person name="Antonio M."/>
            <person name="Oren A."/>
            <person name="Chaudhuri R.R."/>
            <person name="La Ragione R."/>
            <person name="Hildebrand F."/>
            <person name="Pallen M.J."/>
        </authorList>
    </citation>
    <scope>NUCLEOTIDE SEQUENCE</scope>
    <source>
        <strain evidence="2">14975</strain>
    </source>
</reference>
<dbReference type="EMBL" id="DXFQ01000168">
    <property type="protein sequence ID" value="HIX20692.1"/>
    <property type="molecule type" value="Genomic_DNA"/>
</dbReference>
<dbReference type="Pfam" id="PF01755">
    <property type="entry name" value="Glyco_transf_25"/>
    <property type="match status" value="1"/>
</dbReference>
<dbReference type="CDD" id="cd06532">
    <property type="entry name" value="Glyco_transf_25"/>
    <property type="match status" value="1"/>
</dbReference>
<gene>
    <name evidence="2" type="ORF">H9862_08850</name>
</gene>
<accession>A0A9D2AI08</accession>
<protein>
    <submittedName>
        <fullName evidence="2">Glycosyltransferase family 25 protein</fullName>
    </submittedName>
</protein>
<proteinExistence type="predicted"/>
<name>A0A9D2AI08_9BACT</name>
<evidence type="ECO:0000313" key="2">
    <source>
        <dbReference type="EMBL" id="HIX20692.1"/>
    </source>
</evidence>
<sequence length="295" mass="33700">MTDGQSTAATPADPSQIWRELDAVIVINLKSRPDRWEIFQKRVGSMFPPGKVHRLEAVVGKELPGYGKLPWFSEQTGERASSWAGVAGCALSHRKAIESVLENGWQRVLICEDDIEPASTDILPDIPELFRAVPEPSYLYLGYHMRDPRGRLLRRTAHGELWKVEGVLACHSYVVSAETCRRLLPHLPDSDNIWEWVARNRAIDNFCRDRMYGKAGVSSCVAWPVLFRQQTLGSDIDTSRRVRSTDSKTGHPRSLRSLSGILHLITRPWRRLKVRMNSWHTHRRALRNGFPGYKR</sequence>
<comment type="caution">
    <text evidence="2">The sequence shown here is derived from an EMBL/GenBank/DDBJ whole genome shotgun (WGS) entry which is preliminary data.</text>
</comment>
<dbReference type="AlphaFoldDB" id="A0A9D2AI08"/>
<reference evidence="2" key="2">
    <citation type="submission" date="2021-04" db="EMBL/GenBank/DDBJ databases">
        <authorList>
            <person name="Gilroy R."/>
        </authorList>
    </citation>
    <scope>NUCLEOTIDE SEQUENCE</scope>
    <source>
        <strain evidence="2">14975</strain>
    </source>
</reference>
<evidence type="ECO:0000313" key="3">
    <source>
        <dbReference type="Proteomes" id="UP000823964"/>
    </source>
</evidence>